<dbReference type="KEGG" id="lak:112041520"/>
<evidence type="ECO:0000313" key="2">
    <source>
        <dbReference type="Proteomes" id="UP000085678"/>
    </source>
</evidence>
<dbReference type="RefSeq" id="XP_023930631.1">
    <property type="nucleotide sequence ID" value="XM_024074863.1"/>
</dbReference>
<accession>A0A2R2MK83</accession>
<keyword evidence="2" id="KW-1185">Reference proteome</keyword>
<organism evidence="2 3">
    <name type="scientific">Lingula anatina</name>
    <name type="common">Brachiopod</name>
    <name type="synonym">Lingula unguis</name>
    <dbReference type="NCBI Taxonomy" id="7574"/>
    <lineage>
        <taxon>Eukaryota</taxon>
        <taxon>Metazoa</taxon>
        <taxon>Spiralia</taxon>
        <taxon>Lophotrochozoa</taxon>
        <taxon>Brachiopoda</taxon>
        <taxon>Linguliformea</taxon>
        <taxon>Lingulata</taxon>
        <taxon>Lingulida</taxon>
        <taxon>Linguloidea</taxon>
        <taxon>Lingulidae</taxon>
        <taxon>Lingula</taxon>
    </lineage>
</organism>
<feature type="coiled-coil region" evidence="1">
    <location>
        <begin position="17"/>
        <end position="44"/>
    </location>
</feature>
<gene>
    <name evidence="3" type="primary">LOC112041520</name>
</gene>
<dbReference type="Proteomes" id="UP000085678">
    <property type="component" value="Unplaced"/>
</dbReference>
<dbReference type="InParanoid" id="A0A2R2MK83"/>
<sequence>MERSIDEKSNAISAKVKEITSKQVKTLEAEKEKLEMNKISIQSIRDFAQQLTETGSDIEVMTHSKKLQTRIQELETLEPVFDSKITKITFTPGKTKMDVVLQFPKMPEPRPLSIKTGSITAKTYQGPLDAYFGSLKQKRTHCPELKKFQNVPWLDMPERTTFVNVKCRPWDMQCTDDRCVLVVHGITVPVFSRTGQCKREIRIERGGRRIAIVSNDRFVVTSHDKCCRLLNHNGQIKNTGYGKPSTGFATGSDTIALRLADGDEVWIYLVEATSFITLLGSSTALSLVARIPLTLPALSRQQQH</sequence>
<keyword evidence="1" id="KW-0175">Coiled coil</keyword>
<protein>
    <submittedName>
        <fullName evidence="3">Uncharacterized protein LOC112041520</fullName>
    </submittedName>
</protein>
<name>A0A2R2MK83_LINAN</name>
<dbReference type="AlphaFoldDB" id="A0A2R2MK83"/>
<dbReference type="GeneID" id="112041520"/>
<dbReference type="OrthoDB" id="6154955at2759"/>
<evidence type="ECO:0000256" key="1">
    <source>
        <dbReference type="SAM" id="Coils"/>
    </source>
</evidence>
<proteinExistence type="predicted"/>
<evidence type="ECO:0000313" key="3">
    <source>
        <dbReference type="RefSeq" id="XP_023930631.1"/>
    </source>
</evidence>
<reference evidence="3" key="1">
    <citation type="submission" date="2025-08" db="UniProtKB">
        <authorList>
            <consortium name="RefSeq"/>
        </authorList>
    </citation>
    <scope>IDENTIFICATION</scope>
    <source>
        <tissue evidence="3">Gonads</tissue>
    </source>
</reference>